<dbReference type="PROSITE" id="PS00760">
    <property type="entry name" value="SPASE_I_2"/>
    <property type="match status" value="1"/>
</dbReference>
<keyword evidence="6" id="KW-0472">Membrane</keyword>
<evidence type="ECO:0000256" key="2">
    <source>
        <dbReference type="ARBA" id="ARBA00009370"/>
    </source>
</evidence>
<comment type="catalytic activity">
    <reaction evidence="1 6">
        <text>Cleavage of hydrophobic, N-terminal signal or leader sequences from secreted and periplasmic proteins.</text>
        <dbReference type="EC" id="3.4.21.89"/>
    </reaction>
</comment>
<accession>A0ABU3BTF9</accession>
<evidence type="ECO:0000259" key="8">
    <source>
        <dbReference type="Pfam" id="PF10502"/>
    </source>
</evidence>
<dbReference type="SUPFAM" id="SSF51306">
    <property type="entry name" value="LexA/Signal peptidase"/>
    <property type="match status" value="1"/>
</dbReference>
<dbReference type="PRINTS" id="PR00727">
    <property type="entry name" value="LEADERPTASE"/>
</dbReference>
<dbReference type="InterPro" id="IPR019533">
    <property type="entry name" value="Peptidase_S26"/>
</dbReference>
<dbReference type="Gene3D" id="2.10.109.10">
    <property type="entry name" value="Umud Fragment, subunit A"/>
    <property type="match status" value="2"/>
</dbReference>
<organism evidence="9 10">
    <name type="scientific">Rubrivirga litoralis</name>
    <dbReference type="NCBI Taxonomy" id="3075598"/>
    <lineage>
        <taxon>Bacteria</taxon>
        <taxon>Pseudomonadati</taxon>
        <taxon>Rhodothermota</taxon>
        <taxon>Rhodothermia</taxon>
        <taxon>Rhodothermales</taxon>
        <taxon>Rubricoccaceae</taxon>
        <taxon>Rubrivirga</taxon>
    </lineage>
</organism>
<dbReference type="CDD" id="cd06530">
    <property type="entry name" value="S26_SPase_I"/>
    <property type="match status" value="2"/>
</dbReference>
<dbReference type="Proteomes" id="UP001267426">
    <property type="component" value="Unassembled WGS sequence"/>
</dbReference>
<feature type="domain" description="Peptidase S26" evidence="8">
    <location>
        <begin position="317"/>
        <end position="354"/>
    </location>
</feature>
<reference evidence="9 10" key="1">
    <citation type="submission" date="2023-09" db="EMBL/GenBank/DDBJ databases">
        <authorList>
            <person name="Rey-Velasco X."/>
        </authorList>
    </citation>
    <scope>NUCLEOTIDE SEQUENCE [LARGE SCALE GENOMIC DNA]</scope>
    <source>
        <strain evidence="9 10">F394</strain>
    </source>
</reference>
<dbReference type="PANTHER" id="PTHR43390">
    <property type="entry name" value="SIGNAL PEPTIDASE I"/>
    <property type="match status" value="1"/>
</dbReference>
<keyword evidence="10" id="KW-1185">Reference proteome</keyword>
<dbReference type="InterPro" id="IPR000223">
    <property type="entry name" value="Pept_S26A_signal_pept_1"/>
</dbReference>
<dbReference type="GO" id="GO:0009003">
    <property type="term" value="F:signal peptidase activity"/>
    <property type="evidence" value="ECO:0007669"/>
    <property type="project" value="UniProtKB-EC"/>
</dbReference>
<sequence length="375" mass="41749">MATTTTRQNRKRTPRGADGRRREAPAKPTMKENLWFWAKAIVIILLLRTFIFEPFRIPSESMEETLLVGDFLIVSKLNYGPRTPSTIGIPFTGVYLPGVELPQTRLPGFSEPERGDVAVFNYPSAVDVERGAIPESTPVERRAPYIKRIVGTPGDTVAVLDKVLHIGGEPVPLGPTLKQRWRVTATGATRPNARQLAELGVTLLPGSDRRDGAAIAEPREYDVFATPVGVAALEALPEVARVDPFVLDESWRDPTFGKNPDHVPPFVVPGRGLTVVLDERTLPTYAEAIVRYEGRDLTQGEGGAVLIDGVPSATYTFDQDYYFVMGDFRDNSVDSRYWGFVPETHLVGKALFTFLSFERYLPPIPRLRRFFQPIP</sequence>
<keyword evidence="5 6" id="KW-0378">Hydrolase</keyword>
<feature type="compositionally biased region" description="Basic and acidic residues" evidence="7">
    <location>
        <begin position="15"/>
        <end position="25"/>
    </location>
</feature>
<keyword evidence="6" id="KW-0812">Transmembrane</keyword>
<comment type="caution">
    <text evidence="9">The sequence shown here is derived from an EMBL/GenBank/DDBJ whole genome shotgun (WGS) entry which is preliminary data.</text>
</comment>
<dbReference type="NCBIfam" id="TIGR02227">
    <property type="entry name" value="sigpep_I_bact"/>
    <property type="match status" value="1"/>
</dbReference>
<protein>
    <recommendedName>
        <fullName evidence="4 6">Signal peptidase I</fullName>
        <ecNumber evidence="3 6">3.4.21.89</ecNumber>
    </recommendedName>
</protein>
<evidence type="ECO:0000256" key="4">
    <source>
        <dbReference type="ARBA" id="ARBA00019232"/>
    </source>
</evidence>
<proteinExistence type="inferred from homology"/>
<dbReference type="InterPro" id="IPR036286">
    <property type="entry name" value="LexA/Signal_pep-like_sf"/>
</dbReference>
<keyword evidence="6" id="KW-1133">Transmembrane helix</keyword>
<evidence type="ECO:0000313" key="10">
    <source>
        <dbReference type="Proteomes" id="UP001267426"/>
    </source>
</evidence>
<evidence type="ECO:0000256" key="5">
    <source>
        <dbReference type="ARBA" id="ARBA00022801"/>
    </source>
</evidence>
<evidence type="ECO:0000313" key="9">
    <source>
        <dbReference type="EMBL" id="MDT0632581.1"/>
    </source>
</evidence>
<dbReference type="EC" id="3.4.21.89" evidence="3 6"/>
<dbReference type="RefSeq" id="WP_311664602.1">
    <property type="nucleotide sequence ID" value="NZ_JAVRHT010000032.1"/>
</dbReference>
<evidence type="ECO:0000256" key="3">
    <source>
        <dbReference type="ARBA" id="ARBA00013208"/>
    </source>
</evidence>
<dbReference type="Pfam" id="PF10502">
    <property type="entry name" value="Peptidase_S26"/>
    <property type="match status" value="2"/>
</dbReference>
<evidence type="ECO:0000256" key="1">
    <source>
        <dbReference type="ARBA" id="ARBA00000677"/>
    </source>
</evidence>
<gene>
    <name evidence="9" type="primary">lepB</name>
    <name evidence="9" type="ORF">RM540_12545</name>
</gene>
<comment type="similarity">
    <text evidence="2 6">Belongs to the peptidase S26 family.</text>
</comment>
<dbReference type="EMBL" id="JAVRHT010000032">
    <property type="protein sequence ID" value="MDT0632581.1"/>
    <property type="molecule type" value="Genomic_DNA"/>
</dbReference>
<keyword evidence="6" id="KW-0645">Protease</keyword>
<evidence type="ECO:0000256" key="6">
    <source>
        <dbReference type="RuleBase" id="RU362042"/>
    </source>
</evidence>
<evidence type="ECO:0000256" key="7">
    <source>
        <dbReference type="SAM" id="MobiDB-lite"/>
    </source>
</evidence>
<feature type="region of interest" description="Disordered" evidence="7">
    <location>
        <begin position="1"/>
        <end position="26"/>
    </location>
</feature>
<dbReference type="InterPro" id="IPR019757">
    <property type="entry name" value="Pept_S26A_signal_pept_1_Lys-AS"/>
</dbReference>
<name>A0ABU3BTF9_9BACT</name>
<feature type="transmembrane region" description="Helical" evidence="6">
    <location>
        <begin position="34"/>
        <end position="52"/>
    </location>
</feature>
<feature type="domain" description="Peptidase S26" evidence="8">
    <location>
        <begin position="34"/>
        <end position="184"/>
    </location>
</feature>
<comment type="subcellular location">
    <subcellularLocation>
        <location evidence="6">Membrane</location>
        <topology evidence="6">Single-pass type II membrane protein</topology>
    </subcellularLocation>
</comment>
<dbReference type="PANTHER" id="PTHR43390:SF1">
    <property type="entry name" value="CHLOROPLAST PROCESSING PEPTIDASE"/>
    <property type="match status" value="1"/>
</dbReference>